<accession>A0A9P4WUZ0</accession>
<feature type="transmembrane region" description="Helical" evidence="1">
    <location>
        <begin position="352"/>
        <end position="373"/>
    </location>
</feature>
<evidence type="ECO:0000313" key="3">
    <source>
        <dbReference type="Proteomes" id="UP000758155"/>
    </source>
</evidence>
<comment type="caution">
    <text evidence="2">The sequence shown here is derived from an EMBL/GenBank/DDBJ whole genome shotgun (WGS) entry which is preliminary data.</text>
</comment>
<feature type="transmembrane region" description="Helical" evidence="1">
    <location>
        <begin position="259"/>
        <end position="278"/>
    </location>
</feature>
<reference evidence="2" key="1">
    <citation type="submission" date="2019-04" db="EMBL/GenBank/DDBJ databases">
        <title>Sequencing of skin fungus with MAO and IRED activity.</title>
        <authorList>
            <person name="Marsaioli A.J."/>
            <person name="Bonatto J.M.C."/>
            <person name="Reis Junior O."/>
        </authorList>
    </citation>
    <scope>NUCLEOTIDE SEQUENCE</scope>
    <source>
        <strain evidence="2">28M1</strain>
    </source>
</reference>
<gene>
    <name evidence="2" type="ORF">E8E12_002268</name>
</gene>
<dbReference type="EMBL" id="SWKV01000016">
    <property type="protein sequence ID" value="KAF3042331.1"/>
    <property type="molecule type" value="Genomic_DNA"/>
</dbReference>
<dbReference type="Proteomes" id="UP000758155">
    <property type="component" value="Unassembled WGS sequence"/>
</dbReference>
<sequence length="376" mass="42158">MACIQEIVCYNIWVDLISFHVGNATEDQFFNSARYPYFASRMRLGLPEDLLKMSEGLNDAIFDPGARERIMIFVQTMTYEESLAFLDTCSSSRFYREVMNNQICLVEDLRVLSHQFHSVQNQDKVRAQRSCISSFMTRSLGLKYDEQKAYDHFASLNENRLIFCLKIIRKLRNSIGVAASAGILSHDLLATFRMRLREFDQRGLYSLACSTVAFGLSEQSQLIADSEAWDASSNGKDHAPASNKVAHAYASGETMRSTLTFIVPIFMLLSAIPAAMAWKHSKPDKGGTLDSDLWQALASSILQLLSLITFIWPTLKNPRLSQLTWIWIWLLAGFSAVCAIASVPVYLMGPTIWSFVISFAGSLGQAVVQLQVVNAI</sequence>
<keyword evidence="3" id="KW-1185">Reference proteome</keyword>
<keyword evidence="1" id="KW-1133">Transmembrane helix</keyword>
<evidence type="ECO:0000313" key="2">
    <source>
        <dbReference type="EMBL" id="KAF3042331.1"/>
    </source>
</evidence>
<feature type="transmembrane region" description="Helical" evidence="1">
    <location>
        <begin position="324"/>
        <end position="346"/>
    </location>
</feature>
<keyword evidence="1" id="KW-0812">Transmembrane</keyword>
<evidence type="ECO:0000256" key="1">
    <source>
        <dbReference type="SAM" id="Phobius"/>
    </source>
</evidence>
<organism evidence="2 3">
    <name type="scientific">Didymella heteroderae</name>
    <dbReference type="NCBI Taxonomy" id="1769908"/>
    <lineage>
        <taxon>Eukaryota</taxon>
        <taxon>Fungi</taxon>
        <taxon>Dikarya</taxon>
        <taxon>Ascomycota</taxon>
        <taxon>Pezizomycotina</taxon>
        <taxon>Dothideomycetes</taxon>
        <taxon>Pleosporomycetidae</taxon>
        <taxon>Pleosporales</taxon>
        <taxon>Pleosporineae</taxon>
        <taxon>Didymellaceae</taxon>
        <taxon>Didymella</taxon>
    </lineage>
</organism>
<name>A0A9P4WUZ0_9PLEO</name>
<keyword evidence="1" id="KW-0472">Membrane</keyword>
<protein>
    <submittedName>
        <fullName evidence="2">Uncharacterized protein</fullName>
    </submittedName>
</protein>
<proteinExistence type="predicted"/>
<dbReference type="AlphaFoldDB" id="A0A9P4WUZ0"/>
<dbReference type="OrthoDB" id="3502958at2759"/>
<feature type="transmembrane region" description="Helical" evidence="1">
    <location>
        <begin position="293"/>
        <end position="312"/>
    </location>
</feature>